<name>A0A5K7ZZQ2_9BACT</name>
<evidence type="ECO:0008006" key="3">
    <source>
        <dbReference type="Google" id="ProtNLM"/>
    </source>
</evidence>
<dbReference type="RefSeq" id="WP_155325242.1">
    <property type="nucleotide sequence ID" value="NZ_AP021876.1"/>
</dbReference>
<dbReference type="AlphaFoldDB" id="A0A5K7ZZQ2"/>
<accession>A0A5K7ZZQ2</accession>
<organism evidence="1 2">
    <name type="scientific">Desulfosarcina ovata subsp. sediminis</name>
    <dbReference type="NCBI Taxonomy" id="885957"/>
    <lineage>
        <taxon>Bacteria</taxon>
        <taxon>Pseudomonadati</taxon>
        <taxon>Thermodesulfobacteriota</taxon>
        <taxon>Desulfobacteria</taxon>
        <taxon>Desulfobacterales</taxon>
        <taxon>Desulfosarcinaceae</taxon>
        <taxon>Desulfosarcina</taxon>
    </lineage>
</organism>
<gene>
    <name evidence="1" type="ORF">DSCO28_62980</name>
</gene>
<reference evidence="1 2" key="1">
    <citation type="submission" date="2019-11" db="EMBL/GenBank/DDBJ databases">
        <title>Comparative genomics of hydrocarbon-degrading Desulfosarcina strains.</title>
        <authorList>
            <person name="Watanabe M."/>
            <person name="Kojima H."/>
            <person name="Fukui M."/>
        </authorList>
    </citation>
    <scope>NUCLEOTIDE SEQUENCE [LARGE SCALE GENOMIC DNA]</scope>
    <source>
        <strain evidence="1 2">28bB2T</strain>
    </source>
</reference>
<evidence type="ECO:0000313" key="2">
    <source>
        <dbReference type="Proteomes" id="UP000425960"/>
    </source>
</evidence>
<evidence type="ECO:0000313" key="1">
    <source>
        <dbReference type="EMBL" id="BBO85732.1"/>
    </source>
</evidence>
<proteinExistence type="predicted"/>
<dbReference type="KEGG" id="dov:DSCO28_62980"/>
<sequence length="98" mass="11551">MENDKRVRLFVDSAVRKELEQRRLSDEEIQRTISLSEKTGKKFVHPVTGHFLAGARQDKVTIWVEYAPREDGFDIYKAYQYRLEVFAWDLKTGNTRGD</sequence>
<protein>
    <recommendedName>
        <fullName evidence="3">DUF4258 domain-containing protein</fullName>
    </recommendedName>
</protein>
<dbReference type="Proteomes" id="UP000425960">
    <property type="component" value="Chromosome"/>
</dbReference>
<dbReference type="EMBL" id="AP021876">
    <property type="protein sequence ID" value="BBO85732.1"/>
    <property type="molecule type" value="Genomic_DNA"/>
</dbReference>